<dbReference type="AlphaFoldDB" id="A0A9P8TWB5"/>
<keyword evidence="4" id="KW-1185">Reference proteome</keyword>
<feature type="compositionally biased region" description="Low complexity" evidence="1">
    <location>
        <begin position="532"/>
        <end position="542"/>
    </location>
</feature>
<dbReference type="EMBL" id="JAIWOZ010000003">
    <property type="protein sequence ID" value="KAH6607489.1"/>
    <property type="molecule type" value="Genomic_DNA"/>
</dbReference>
<keyword evidence="2" id="KW-0472">Membrane</keyword>
<proteinExistence type="predicted"/>
<evidence type="ECO:0000256" key="2">
    <source>
        <dbReference type="SAM" id="Phobius"/>
    </source>
</evidence>
<evidence type="ECO:0000256" key="1">
    <source>
        <dbReference type="SAM" id="MobiDB-lite"/>
    </source>
</evidence>
<keyword evidence="2" id="KW-1133">Transmembrane helix</keyword>
<dbReference type="OrthoDB" id="5151375at2759"/>
<comment type="caution">
    <text evidence="3">The sequence shown here is derived from an EMBL/GenBank/DDBJ whole genome shotgun (WGS) entry which is preliminary data.</text>
</comment>
<sequence length="785" mass="85817">MSPHVPVPVGKHEESERFGTLPASLFFSLVSLSVFTLVSLLVTHLDKYKQRIVRFLLRPFGEDDDDQLNRRLVGHQDLDQVGQLHQSYCRLHGCDPQLDMSNSKFAMDPDDKFALDPSDRVLFHIKVILGCKSVDDVYDIGFMHQGTLEKKIDRAGDLLSLPSIVSICAVWLREKICRIHPGGMWLSLRGLCVFLQRRGGSRDMCCQMFHTAFQQPPRNWEKMNVSVRVEGKTLTSLLHVVDCVYDNWCSWIDEAEKGVGAAAAQPSRREAVALAEHSNPVPRPPPRPLPLPLSYPALNHELVSMSPAANHAQFKASMEEFEKHRNHHSLQGGIDVAGLGQASSQAGQSGTQLGNKASLDELNKRQDYHSLHHSLQGGINVVGLRQAGSQAGQSSGTQLGNKASLDELNKRQDYHSLQGGINMVGLRQAGSQAGQSSGTQLGNKASLDELNKRQNYHFLQGGVDAVGVPHASRPYELGQVGSQAGQSTTRLDDKASLEERDKYQNHYPLQGGINVVVAPPASHQGRRPYELGQASSQAGQSGTQLNNKASLEELYKHQNRHSHQGGVDMVGASRQGLRPYELGQASPQAGQSGTQLDDCVCGRCNIRGHDARDYPATAKPPYAFGRACNMCGAQEKHNHPADCPANAGRGPSGPLPAHGEDKQMSEAHSNTHIILQRIIMQAENRAAHAAAHAAAADNRSIHNANINSGTGSQAALLNDQAPQITVSPWKPNLHDPTMTPAICSTAILHWTRRVTPWAFHHLSKMFLAADKDRKGWLWEVLLGAT</sequence>
<dbReference type="Proteomes" id="UP000827724">
    <property type="component" value="Unassembled WGS sequence"/>
</dbReference>
<gene>
    <name evidence="3" type="ORF">Trco_003802</name>
</gene>
<feature type="transmembrane region" description="Helical" evidence="2">
    <location>
        <begin position="20"/>
        <end position="42"/>
    </location>
</feature>
<organism evidence="3 4">
    <name type="scientific">Trichoderma cornu-damae</name>
    <dbReference type="NCBI Taxonomy" id="654480"/>
    <lineage>
        <taxon>Eukaryota</taxon>
        <taxon>Fungi</taxon>
        <taxon>Dikarya</taxon>
        <taxon>Ascomycota</taxon>
        <taxon>Pezizomycotina</taxon>
        <taxon>Sordariomycetes</taxon>
        <taxon>Hypocreomycetidae</taxon>
        <taxon>Hypocreales</taxon>
        <taxon>Hypocreaceae</taxon>
        <taxon>Trichoderma</taxon>
    </lineage>
</organism>
<evidence type="ECO:0000313" key="4">
    <source>
        <dbReference type="Proteomes" id="UP000827724"/>
    </source>
</evidence>
<keyword evidence="2" id="KW-0812">Transmembrane</keyword>
<protein>
    <submittedName>
        <fullName evidence="3">Uncharacterized protein</fullName>
    </submittedName>
</protein>
<accession>A0A9P8TWB5</accession>
<evidence type="ECO:0000313" key="3">
    <source>
        <dbReference type="EMBL" id="KAH6607489.1"/>
    </source>
</evidence>
<reference evidence="3" key="1">
    <citation type="submission" date="2021-08" db="EMBL/GenBank/DDBJ databases">
        <title>Chromosome-Level Trichoderma cornu-damae using Hi-C Data.</title>
        <authorList>
            <person name="Kim C.S."/>
        </authorList>
    </citation>
    <scope>NUCLEOTIDE SEQUENCE</scope>
    <source>
        <strain evidence="3">KA19-0412C</strain>
    </source>
</reference>
<name>A0A9P8TWB5_9HYPO</name>
<feature type="region of interest" description="Disordered" evidence="1">
    <location>
        <begin position="636"/>
        <end position="662"/>
    </location>
</feature>
<feature type="region of interest" description="Disordered" evidence="1">
    <location>
        <begin position="519"/>
        <end position="543"/>
    </location>
</feature>